<evidence type="ECO:0000313" key="10">
    <source>
        <dbReference type="Proteomes" id="UP000729913"/>
    </source>
</evidence>
<sequence length="389" mass="45161">MLPNIPGKKSNYSLCYRCFTLFHNIILKLSGISPWTLNMSQLFGKNCAFDNGSLCTTSRIGSVYNMLIITIIILVNYYNLFHIPNSSLFHRTKIRIITMPIGLTGNLLIVLIILLYIIRQKFLVRVLNRIMSLDNRLNVREHEMKHTVYYILFFINTVIFMVIHIIMTPQFPTKILILFRFLLDMTVAGVILQYSLILNMINKRFRIIQSRILNFEKVKRNILGPEVLVSLQTAVNNIDNLKSIYYTLFEICQDVENFYGLPILFSIIVIFMRAVIMMYYVISEMGGLKSGIPIFYYGIFIIQHSFLLIILTSTVNKINIQNEKTARIIILVVNKYTNQRTEDKWNKFLSDLLSLKIKITSCDIVSLDRTLLVLISGSVATYLIIIFQF</sequence>
<dbReference type="AlphaFoldDB" id="A0A8J5QQ32"/>
<dbReference type="PANTHER" id="PTHR21143:SF133">
    <property type="entry name" value="GUSTATORY AND PHEROMONE RECEPTOR 32A-RELATED"/>
    <property type="match status" value="1"/>
</dbReference>
<keyword evidence="5 8" id="KW-0472">Membrane</keyword>
<dbReference type="GO" id="GO:0008049">
    <property type="term" value="P:male courtship behavior"/>
    <property type="evidence" value="ECO:0007669"/>
    <property type="project" value="TreeGrafter"/>
</dbReference>
<feature type="transmembrane region" description="Helical" evidence="8">
    <location>
        <begin position="294"/>
        <end position="315"/>
    </location>
</feature>
<dbReference type="GO" id="GO:0030425">
    <property type="term" value="C:dendrite"/>
    <property type="evidence" value="ECO:0007669"/>
    <property type="project" value="TreeGrafter"/>
</dbReference>
<proteinExistence type="inferred from homology"/>
<gene>
    <name evidence="9" type="ORF">G9C98_001706</name>
</gene>
<dbReference type="PANTHER" id="PTHR21143">
    <property type="entry name" value="INVERTEBRATE GUSTATORY RECEPTOR"/>
    <property type="match status" value="1"/>
</dbReference>
<evidence type="ECO:0000256" key="1">
    <source>
        <dbReference type="ARBA" id="ARBA00004651"/>
    </source>
</evidence>
<dbReference type="GO" id="GO:0007165">
    <property type="term" value="P:signal transduction"/>
    <property type="evidence" value="ECO:0007669"/>
    <property type="project" value="UniProtKB-KW"/>
</dbReference>
<name>A0A8J5QQ32_9HYME</name>
<feature type="transmembrane region" description="Helical" evidence="8">
    <location>
        <begin position="179"/>
        <end position="201"/>
    </location>
</feature>
<feature type="transmembrane region" description="Helical" evidence="8">
    <location>
        <begin position="148"/>
        <end position="167"/>
    </location>
</feature>
<dbReference type="GO" id="GO:0005886">
    <property type="term" value="C:plasma membrane"/>
    <property type="evidence" value="ECO:0007669"/>
    <property type="project" value="UniProtKB-SubCell"/>
</dbReference>
<dbReference type="GO" id="GO:0030424">
    <property type="term" value="C:axon"/>
    <property type="evidence" value="ECO:0007669"/>
    <property type="project" value="TreeGrafter"/>
</dbReference>
<dbReference type="GO" id="GO:0007635">
    <property type="term" value="P:chemosensory behavior"/>
    <property type="evidence" value="ECO:0007669"/>
    <property type="project" value="TreeGrafter"/>
</dbReference>
<organism evidence="9 10">
    <name type="scientific">Cotesia typhae</name>
    <dbReference type="NCBI Taxonomy" id="2053667"/>
    <lineage>
        <taxon>Eukaryota</taxon>
        <taxon>Metazoa</taxon>
        <taxon>Ecdysozoa</taxon>
        <taxon>Arthropoda</taxon>
        <taxon>Hexapoda</taxon>
        <taxon>Insecta</taxon>
        <taxon>Pterygota</taxon>
        <taxon>Neoptera</taxon>
        <taxon>Endopterygota</taxon>
        <taxon>Hymenoptera</taxon>
        <taxon>Apocrita</taxon>
        <taxon>Ichneumonoidea</taxon>
        <taxon>Braconidae</taxon>
        <taxon>Microgastrinae</taxon>
        <taxon>Cotesia</taxon>
    </lineage>
</organism>
<accession>A0A8J5QQ32</accession>
<keyword evidence="2 8" id="KW-1003">Cell membrane</keyword>
<evidence type="ECO:0000256" key="3">
    <source>
        <dbReference type="ARBA" id="ARBA00022692"/>
    </source>
</evidence>
<comment type="subcellular location">
    <subcellularLocation>
        <location evidence="1 8">Cell membrane</location>
        <topology evidence="1 8">Multi-pass membrane protein</topology>
    </subcellularLocation>
</comment>
<protein>
    <recommendedName>
        <fullName evidence="8">Gustatory receptor</fullName>
    </recommendedName>
</protein>
<keyword evidence="4 8" id="KW-1133">Transmembrane helix</keyword>
<dbReference type="Proteomes" id="UP000729913">
    <property type="component" value="Unassembled WGS sequence"/>
</dbReference>
<evidence type="ECO:0000256" key="4">
    <source>
        <dbReference type="ARBA" id="ARBA00022989"/>
    </source>
</evidence>
<comment type="function">
    <text evidence="8">Gustatory receptor which mediates acceptance or avoidance behavior, depending on its substrates.</text>
</comment>
<comment type="similarity">
    <text evidence="8">Belongs to the insect chemoreceptor superfamily. Gustatory receptor (GR) family.</text>
</comment>
<evidence type="ECO:0000256" key="2">
    <source>
        <dbReference type="ARBA" id="ARBA00022475"/>
    </source>
</evidence>
<feature type="transmembrane region" description="Helical" evidence="8">
    <location>
        <begin position="371"/>
        <end position="388"/>
    </location>
</feature>
<keyword evidence="10" id="KW-1185">Reference proteome</keyword>
<dbReference type="GO" id="GO:0050909">
    <property type="term" value="P:sensory perception of taste"/>
    <property type="evidence" value="ECO:0007669"/>
    <property type="project" value="InterPro"/>
</dbReference>
<evidence type="ECO:0000256" key="5">
    <source>
        <dbReference type="ARBA" id="ARBA00023136"/>
    </source>
</evidence>
<reference evidence="9" key="2">
    <citation type="submission" date="2021-04" db="EMBL/GenBank/DDBJ databases">
        <title>Genome-wide patterns of bracovirus chromosomal integration into multiple host tissues during parasitism.</title>
        <authorList>
            <person name="Chebbi M.A.C."/>
        </authorList>
    </citation>
    <scope>NUCLEOTIDE SEQUENCE</scope>
    <source>
        <tissue evidence="9">Whole body</tissue>
    </source>
</reference>
<dbReference type="OrthoDB" id="6366728at2759"/>
<feature type="transmembrane region" description="Helical" evidence="8">
    <location>
        <begin position="63"/>
        <end position="81"/>
    </location>
</feature>
<feature type="transmembrane region" description="Helical" evidence="8">
    <location>
        <begin position="258"/>
        <end position="282"/>
    </location>
</feature>
<dbReference type="Pfam" id="PF08395">
    <property type="entry name" value="7tm_7"/>
    <property type="match status" value="1"/>
</dbReference>
<comment type="caution">
    <text evidence="9">The sequence shown here is derived from an EMBL/GenBank/DDBJ whole genome shotgun (WGS) entry which is preliminary data.</text>
</comment>
<evidence type="ECO:0000256" key="6">
    <source>
        <dbReference type="ARBA" id="ARBA00023170"/>
    </source>
</evidence>
<reference evidence="9" key="1">
    <citation type="submission" date="2020-03" db="EMBL/GenBank/DDBJ databases">
        <authorList>
            <person name="Chebbi M.A."/>
            <person name="Drezen J.M."/>
        </authorList>
    </citation>
    <scope>NUCLEOTIDE SEQUENCE</scope>
    <source>
        <tissue evidence="9">Whole body</tissue>
    </source>
</reference>
<dbReference type="EMBL" id="JAAOIC020000064">
    <property type="protein sequence ID" value="KAG8035216.1"/>
    <property type="molecule type" value="Genomic_DNA"/>
</dbReference>
<feature type="transmembrane region" description="Helical" evidence="8">
    <location>
        <begin position="96"/>
        <end position="118"/>
    </location>
</feature>
<dbReference type="InterPro" id="IPR013604">
    <property type="entry name" value="7TM_chemorcpt"/>
</dbReference>
<keyword evidence="7 8" id="KW-0807">Transducer</keyword>
<evidence type="ECO:0000256" key="7">
    <source>
        <dbReference type="ARBA" id="ARBA00023224"/>
    </source>
</evidence>
<evidence type="ECO:0000313" key="9">
    <source>
        <dbReference type="EMBL" id="KAG8035216.1"/>
    </source>
</evidence>
<evidence type="ECO:0000256" key="8">
    <source>
        <dbReference type="RuleBase" id="RU363108"/>
    </source>
</evidence>
<keyword evidence="6 8" id="KW-0675">Receptor</keyword>
<keyword evidence="3 8" id="KW-0812">Transmembrane</keyword>
<dbReference type="GO" id="GO:0043025">
    <property type="term" value="C:neuronal cell body"/>
    <property type="evidence" value="ECO:0007669"/>
    <property type="project" value="TreeGrafter"/>
</dbReference>